<dbReference type="Proteomes" id="UP000318102">
    <property type="component" value="Unassembled WGS sequence"/>
</dbReference>
<dbReference type="AlphaFoldDB" id="A0A559IE75"/>
<proteinExistence type="predicted"/>
<protein>
    <submittedName>
        <fullName evidence="1">Uncharacterized protein</fullName>
    </submittedName>
</protein>
<keyword evidence="2" id="KW-1185">Reference proteome</keyword>
<organism evidence="1 2">
    <name type="scientific">Paenibacillus agilis</name>
    <dbReference type="NCBI Taxonomy" id="3020863"/>
    <lineage>
        <taxon>Bacteria</taxon>
        <taxon>Bacillati</taxon>
        <taxon>Bacillota</taxon>
        <taxon>Bacilli</taxon>
        <taxon>Bacillales</taxon>
        <taxon>Paenibacillaceae</taxon>
        <taxon>Paenibacillus</taxon>
    </lineage>
</organism>
<gene>
    <name evidence="1" type="ORF">FPZ44_23700</name>
</gene>
<name>A0A559IE75_9BACL</name>
<accession>A0A559IE75</accession>
<evidence type="ECO:0000313" key="1">
    <source>
        <dbReference type="EMBL" id="TVX85961.1"/>
    </source>
</evidence>
<dbReference type="EMBL" id="VNJK01000006">
    <property type="protein sequence ID" value="TVX85961.1"/>
    <property type="molecule type" value="Genomic_DNA"/>
</dbReference>
<dbReference type="OrthoDB" id="9887492at2"/>
<reference evidence="1 2" key="1">
    <citation type="submission" date="2019-07" db="EMBL/GenBank/DDBJ databases">
        <authorList>
            <person name="Kim J."/>
        </authorList>
    </citation>
    <scope>NUCLEOTIDE SEQUENCE [LARGE SCALE GENOMIC DNA]</scope>
    <source>
        <strain evidence="1 2">N4</strain>
    </source>
</reference>
<evidence type="ECO:0000313" key="2">
    <source>
        <dbReference type="Proteomes" id="UP000318102"/>
    </source>
</evidence>
<comment type="caution">
    <text evidence="1">The sequence shown here is derived from an EMBL/GenBank/DDBJ whole genome shotgun (WGS) entry which is preliminary data.</text>
</comment>
<dbReference type="RefSeq" id="WP_144994663.1">
    <property type="nucleotide sequence ID" value="NZ_VNJK01000006.1"/>
</dbReference>
<sequence length="70" mass="8302">MAKNIKKDVKIFPLRLEPTFSKEVDTLVFYTDADSKHQYILDAIIEKMERDRKSPKFKERQALKEGEEIT</sequence>